<evidence type="ECO:0000313" key="3">
    <source>
        <dbReference type="Proteomes" id="UP000530660"/>
    </source>
</evidence>
<protein>
    <submittedName>
        <fullName evidence="2">Uncharacterized protein</fullName>
    </submittedName>
</protein>
<comment type="caution">
    <text evidence="2">The sequence shown here is derived from an EMBL/GenBank/DDBJ whole genome shotgun (WGS) entry which is preliminary data.</text>
</comment>
<dbReference type="Proteomes" id="UP000530660">
    <property type="component" value="Unassembled WGS sequence"/>
</dbReference>
<sequence length="381" mass="44035">MGPSDVSLDVRAAVSLSLKQLLTEMSCTEADRPELLSALKVLRLACSRTEATCKNFALDDFETWRLQSGILFPFYIAVVSDSLLHVRGLERNRELLFFADRKKACLDVRNLYLTFLTQLQVRLREGPLGAKSEELLLIREESLERLLSKCAGNLRSVKISFTRKMQKLREFIENSSREQFRTQNLNIDLEWYPLALPLLPSDVKEETEEEQRELVLEIIMLAAQWAQIRIHEFNREIAALDALARRAESVGDTSRCGDEHIPNQKSCGHREPSIMYIDSHCSRMRYFSNAAELRGYLQHEPIAAQSKDRKVPFGDCCLAHIHRDELEEQPIPKRKPSETDFNDTHGACDIRLEDQIALEKRRWDSFCDEHRRGEGNRYRKG</sequence>
<evidence type="ECO:0000256" key="1">
    <source>
        <dbReference type="SAM" id="MobiDB-lite"/>
    </source>
</evidence>
<keyword evidence="3" id="KW-1185">Reference proteome</keyword>
<dbReference type="OrthoDB" id="10481511at2759"/>
<accession>A0A7J7ILB2</accession>
<gene>
    <name evidence="2" type="ORF">F1559_001716</name>
</gene>
<feature type="region of interest" description="Disordered" evidence="1">
    <location>
        <begin position="327"/>
        <end position="346"/>
    </location>
</feature>
<organism evidence="2 3">
    <name type="scientific">Cyanidiococcus yangmingshanensis</name>
    <dbReference type="NCBI Taxonomy" id="2690220"/>
    <lineage>
        <taxon>Eukaryota</taxon>
        <taxon>Rhodophyta</taxon>
        <taxon>Bangiophyceae</taxon>
        <taxon>Cyanidiales</taxon>
        <taxon>Cyanidiaceae</taxon>
        <taxon>Cyanidiococcus</taxon>
    </lineage>
</organism>
<dbReference type="EMBL" id="VWRR01000006">
    <property type="protein sequence ID" value="KAF6003520.1"/>
    <property type="molecule type" value="Genomic_DNA"/>
</dbReference>
<dbReference type="AlphaFoldDB" id="A0A7J7ILB2"/>
<name>A0A7J7ILB2_9RHOD</name>
<proteinExistence type="predicted"/>
<reference evidence="2 3" key="1">
    <citation type="journal article" date="2020" name="J. Phycol.">
        <title>Comparative genome analysis reveals Cyanidiococcus gen. nov., a new extremophilic red algal genus sister to Cyanidioschyzon (Cyanidioschyzonaceae, Rhodophyta).</title>
        <authorList>
            <person name="Liu S.-L."/>
            <person name="Chiang Y.-R."/>
            <person name="Yoon H.S."/>
            <person name="Fu H.-Y."/>
        </authorList>
    </citation>
    <scope>NUCLEOTIDE SEQUENCE [LARGE SCALE GENOMIC DNA]</scope>
    <source>
        <strain evidence="2 3">THAL066</strain>
    </source>
</reference>
<feature type="compositionally biased region" description="Basic and acidic residues" evidence="1">
    <location>
        <begin position="335"/>
        <end position="346"/>
    </location>
</feature>
<evidence type="ECO:0000313" key="2">
    <source>
        <dbReference type="EMBL" id="KAF6003520.1"/>
    </source>
</evidence>